<dbReference type="GO" id="GO:0004148">
    <property type="term" value="F:dihydrolipoyl dehydrogenase (NADH) activity"/>
    <property type="evidence" value="ECO:0007669"/>
    <property type="project" value="TreeGrafter"/>
</dbReference>
<keyword evidence="4" id="KW-0520">NAD</keyword>
<dbReference type="GO" id="GO:0006103">
    <property type="term" value="P:2-oxoglutarate metabolic process"/>
    <property type="evidence" value="ECO:0007669"/>
    <property type="project" value="TreeGrafter"/>
</dbReference>
<evidence type="ECO:0000313" key="7">
    <source>
        <dbReference type="Proteomes" id="UP000031666"/>
    </source>
</evidence>
<dbReference type="GO" id="GO:0050660">
    <property type="term" value="F:flavin adenine dinucleotide binding"/>
    <property type="evidence" value="ECO:0007669"/>
    <property type="project" value="TreeGrafter"/>
</dbReference>
<accession>A0A0B8QL27</accession>
<dbReference type="STRING" id="1481914.JCM19241_3700"/>
<evidence type="ECO:0000256" key="3">
    <source>
        <dbReference type="ARBA" id="ARBA00022827"/>
    </source>
</evidence>
<dbReference type="AlphaFoldDB" id="A0A0B8QL27"/>
<gene>
    <name evidence="6" type="ORF">JCM19241_3700</name>
</gene>
<sequence length="84" mass="9504">MERIARAREKQETYGLVKIFVDKDSEQIVGATVFGTGGDEVIGTFAAFMQTKLSYKVLRRTVFPHPTVGELMPWIMDDLKPLNN</sequence>
<dbReference type="InterPro" id="IPR050151">
    <property type="entry name" value="Class-I_Pyr_Nuc-Dis_Oxidored"/>
</dbReference>
<dbReference type="InterPro" id="IPR016156">
    <property type="entry name" value="FAD/NAD-linked_Rdtase_dimer_sf"/>
</dbReference>
<name>A0A0B8QL27_9VIBR</name>
<evidence type="ECO:0000313" key="6">
    <source>
        <dbReference type="EMBL" id="GAM75788.1"/>
    </source>
</evidence>
<dbReference type="PANTHER" id="PTHR22912">
    <property type="entry name" value="DISULFIDE OXIDOREDUCTASE"/>
    <property type="match status" value="1"/>
</dbReference>
<dbReference type="EMBL" id="BBSC01000004">
    <property type="protein sequence ID" value="GAM75788.1"/>
    <property type="molecule type" value="Genomic_DNA"/>
</dbReference>
<reference evidence="6 7" key="2">
    <citation type="submission" date="2015-01" db="EMBL/GenBank/DDBJ databases">
        <authorList>
            <consortium name="NBRP consortium"/>
            <person name="Sawabe T."/>
            <person name="Meirelles P."/>
            <person name="Feng G."/>
            <person name="Sayaka M."/>
            <person name="Hattori M."/>
            <person name="Ohkuma M."/>
        </authorList>
    </citation>
    <scope>NUCLEOTIDE SEQUENCE [LARGE SCALE GENOMIC DNA]</scope>
    <source>
        <strain evidence="7">JCM 19241</strain>
    </source>
</reference>
<dbReference type="PANTHER" id="PTHR22912:SF151">
    <property type="entry name" value="DIHYDROLIPOYL DEHYDROGENASE, MITOCHONDRIAL"/>
    <property type="match status" value="1"/>
</dbReference>
<protein>
    <submittedName>
        <fullName evidence="6">FAD-dependent NAD(P)-disulphide oxidoreductase</fullName>
    </submittedName>
</protein>
<comment type="caution">
    <text evidence="6">The sequence shown here is derived from an EMBL/GenBank/DDBJ whole genome shotgun (WGS) entry which is preliminary data.</text>
</comment>
<keyword evidence="3" id="KW-0274">FAD</keyword>
<dbReference type="SUPFAM" id="SSF55424">
    <property type="entry name" value="FAD/NAD-linked reductases, dimerisation (C-terminal) domain"/>
    <property type="match status" value="1"/>
</dbReference>
<dbReference type="InterPro" id="IPR004099">
    <property type="entry name" value="Pyr_nucl-diS_OxRdtase_dimer"/>
</dbReference>
<evidence type="ECO:0000256" key="4">
    <source>
        <dbReference type="ARBA" id="ARBA00023027"/>
    </source>
</evidence>
<dbReference type="Gene3D" id="3.30.390.30">
    <property type="match status" value="1"/>
</dbReference>
<reference evidence="6 7" key="1">
    <citation type="submission" date="2015-01" db="EMBL/GenBank/DDBJ databases">
        <title>Vibrio sp. C94 JCM 19241 whole genome shotgun sequence.</title>
        <authorList>
            <person name="Sawabe T."/>
            <person name="Meirelles P."/>
            <person name="Feng G."/>
            <person name="Sayaka M."/>
            <person name="Hattori M."/>
            <person name="Ohkuma M."/>
        </authorList>
    </citation>
    <scope>NUCLEOTIDE SEQUENCE [LARGE SCALE GENOMIC DNA]</scope>
    <source>
        <strain evidence="7">JCM 19241</strain>
    </source>
</reference>
<organism evidence="6 7">
    <name type="scientific">Vibrio ishigakensis</name>
    <dbReference type="NCBI Taxonomy" id="1481914"/>
    <lineage>
        <taxon>Bacteria</taxon>
        <taxon>Pseudomonadati</taxon>
        <taxon>Pseudomonadota</taxon>
        <taxon>Gammaproteobacteria</taxon>
        <taxon>Vibrionales</taxon>
        <taxon>Vibrionaceae</taxon>
        <taxon>Vibrio</taxon>
    </lineage>
</organism>
<dbReference type="Proteomes" id="UP000031666">
    <property type="component" value="Unassembled WGS sequence"/>
</dbReference>
<comment type="similarity">
    <text evidence="1">Belongs to the class-I pyridine nucleotide-disulfide oxidoreductase family.</text>
</comment>
<evidence type="ECO:0000256" key="1">
    <source>
        <dbReference type="ARBA" id="ARBA00007532"/>
    </source>
</evidence>
<keyword evidence="2" id="KW-0285">Flavoprotein</keyword>
<evidence type="ECO:0000259" key="5">
    <source>
        <dbReference type="Pfam" id="PF02852"/>
    </source>
</evidence>
<dbReference type="Pfam" id="PF02852">
    <property type="entry name" value="Pyr_redox_dim"/>
    <property type="match status" value="1"/>
</dbReference>
<evidence type="ECO:0000256" key="2">
    <source>
        <dbReference type="ARBA" id="ARBA00022630"/>
    </source>
</evidence>
<feature type="domain" description="Pyridine nucleotide-disulphide oxidoreductase dimerisation" evidence="5">
    <location>
        <begin position="3"/>
        <end position="74"/>
    </location>
</feature>
<proteinExistence type="inferred from homology"/>